<evidence type="ECO:0000256" key="7">
    <source>
        <dbReference type="ARBA" id="ARBA00022737"/>
    </source>
</evidence>
<evidence type="ECO:0000256" key="4">
    <source>
        <dbReference type="ARBA" id="ARBA00022614"/>
    </source>
</evidence>
<dbReference type="GO" id="GO:0002224">
    <property type="term" value="P:toll-like receptor signaling pathway"/>
    <property type="evidence" value="ECO:0007669"/>
    <property type="project" value="TreeGrafter"/>
</dbReference>
<evidence type="ECO:0000313" key="16">
    <source>
        <dbReference type="EMBL" id="KAF6389188.1"/>
    </source>
</evidence>
<evidence type="ECO:0000259" key="15">
    <source>
        <dbReference type="PROSITE" id="PS50104"/>
    </source>
</evidence>
<dbReference type="VEuPathDB" id="HostDB:LOC118664280"/>
<evidence type="ECO:0000256" key="1">
    <source>
        <dbReference type="ARBA" id="ARBA00004479"/>
    </source>
</evidence>
<evidence type="ECO:0000256" key="13">
    <source>
        <dbReference type="ARBA" id="ARBA00023198"/>
    </source>
</evidence>
<accession>A0A7J8AS09</accession>
<dbReference type="AlphaFoldDB" id="A0A7J8AS09"/>
<dbReference type="SMART" id="SM00369">
    <property type="entry name" value="LRR_TYP"/>
    <property type="match status" value="8"/>
</dbReference>
<feature type="transmembrane region" description="Helical" evidence="14">
    <location>
        <begin position="60"/>
        <end position="79"/>
    </location>
</feature>
<dbReference type="InterPro" id="IPR032675">
    <property type="entry name" value="LRR_dom_sf"/>
</dbReference>
<organism evidence="16 17">
    <name type="scientific">Myotis myotis</name>
    <name type="common">Greater mouse-eared bat</name>
    <name type="synonym">Vespertilio myotis</name>
    <dbReference type="NCBI Taxonomy" id="51298"/>
    <lineage>
        <taxon>Eukaryota</taxon>
        <taxon>Metazoa</taxon>
        <taxon>Chordata</taxon>
        <taxon>Craniata</taxon>
        <taxon>Vertebrata</taxon>
        <taxon>Euteleostomi</taxon>
        <taxon>Mammalia</taxon>
        <taxon>Eutheria</taxon>
        <taxon>Laurasiatheria</taxon>
        <taxon>Chiroptera</taxon>
        <taxon>Yangochiroptera</taxon>
        <taxon>Vespertilionidae</taxon>
        <taxon>Myotis</taxon>
    </lineage>
</organism>
<dbReference type="PROSITE" id="PS51450">
    <property type="entry name" value="LRR"/>
    <property type="match status" value="3"/>
</dbReference>
<dbReference type="GO" id="GO:0045087">
    <property type="term" value="P:innate immune response"/>
    <property type="evidence" value="ECO:0007669"/>
    <property type="project" value="UniProtKB-KW"/>
</dbReference>
<dbReference type="SMART" id="SM00255">
    <property type="entry name" value="TIR"/>
    <property type="match status" value="1"/>
</dbReference>
<protein>
    <recommendedName>
        <fullName evidence="15">TIR domain-containing protein</fullName>
    </recommendedName>
</protein>
<dbReference type="SUPFAM" id="SSF52058">
    <property type="entry name" value="L domain-like"/>
    <property type="match status" value="3"/>
</dbReference>
<feature type="domain" description="TIR" evidence="15">
    <location>
        <begin position="816"/>
        <end position="966"/>
    </location>
</feature>
<dbReference type="PANTHER" id="PTHR24365:SF527">
    <property type="entry name" value="TOLL-LIKE RECEPTOR 11"/>
    <property type="match status" value="1"/>
</dbReference>
<comment type="subcellular location">
    <subcellularLocation>
        <location evidence="1">Membrane</location>
        <topology evidence="1">Single-pass type I membrane protein</topology>
    </subcellularLocation>
</comment>
<keyword evidence="12" id="KW-0325">Glycoprotein</keyword>
<dbReference type="EMBL" id="JABWUV010000001">
    <property type="protein sequence ID" value="KAF6389188.1"/>
    <property type="molecule type" value="Genomic_DNA"/>
</dbReference>
<keyword evidence="11" id="KW-0675">Receptor</keyword>
<evidence type="ECO:0000256" key="6">
    <source>
        <dbReference type="ARBA" id="ARBA00022729"/>
    </source>
</evidence>
<keyword evidence="17" id="KW-1185">Reference proteome</keyword>
<dbReference type="InterPro" id="IPR000157">
    <property type="entry name" value="TIR_dom"/>
</dbReference>
<dbReference type="Pfam" id="PF13676">
    <property type="entry name" value="TIR_2"/>
    <property type="match status" value="1"/>
</dbReference>
<evidence type="ECO:0000313" key="17">
    <source>
        <dbReference type="Proteomes" id="UP000527355"/>
    </source>
</evidence>
<dbReference type="PROSITE" id="PS50104">
    <property type="entry name" value="TIR"/>
    <property type="match status" value="1"/>
</dbReference>
<keyword evidence="13" id="KW-0395">Inflammatory response</keyword>
<dbReference type="InterPro" id="IPR003591">
    <property type="entry name" value="Leu-rich_rpt_typical-subtyp"/>
</dbReference>
<name>A0A7J8AS09_MYOMY</name>
<evidence type="ECO:0000256" key="14">
    <source>
        <dbReference type="SAM" id="Phobius"/>
    </source>
</evidence>
<keyword evidence="4" id="KW-0433">Leucine-rich repeat</keyword>
<dbReference type="FunFam" id="3.80.10.10:FF:000832">
    <property type="entry name" value="Toll-like receptor 11"/>
    <property type="match status" value="1"/>
</dbReference>
<keyword evidence="10 14" id="KW-0472">Membrane</keyword>
<proteinExistence type="inferred from homology"/>
<evidence type="ECO:0000256" key="2">
    <source>
        <dbReference type="ARBA" id="ARBA00009634"/>
    </source>
</evidence>
<sequence>MCEKGHSHWRGKNHRRKGFYAFPAGEDEKKSREVSTCLGCPPFPLLSEVGPMMERPRFSFPLLSFLLALMSLGLMSWAWTAPNCTIGDSSLLPNISYYIPFCTLAPGLHLFAACSNIKNLAQALRAVPRDTEALCLQGTVTILPANAFGHFPTLQLLRLQLGAIRITSGMFQGLDQLQHLSFEHHAPCCLSLFLPPDALEPLGFLNTLSFHGYCLNHSQDVQLPISLSRLTLRRSCLTDLQELQGLFPNLVSGSSHTPSPSPQTPFLELLDLSANLQLSRVGSQALHGLQLHSLRLDGTPLSALDLLGSGLLHLDSLYLVGTGAKKLPWNVTGYLALRALDLGRNQVRNLEDGDLLSCQSLELLSLHANGLQLLPPSFLSALPQLQRLNLSVNKLGPTLVLPGGLVSSNLRVLDLSHNELCVLPCRAFSSLPQLRELWLSGNNISNLSRESLEGLRWLKTLDLSWNQIKMLTPDWLSSLPALTSLNLLGTLLEHISGRQLQGPLKLSHLQLGSLDMMEIYPPWPPALLSLELWAESSIVFRVPKGEPFLFLENLTLQTTFMLLHPNNATLCFPSLRHLTLRGCSTFIFSQQRVFLGLPLLEHLHFWSDHNGAGDLRLFGMPRLRVLELGDLDFLYNARSVQLEMLLKELPQLQVLALSNLNLGNLSVSSFRGLGRLRLLLLNSEWALGLDSSLQELIPQMPQYVYFSDVTFTCQCASSWVGPWATRAPNTFVYGLEKSICKANASDYSRTPLLTFLSGHCSHDSEFQAFLTSASLVLLLTFLALLSCPKWPWIHRLRTLFHAWWWKLAGQHPRNQFHYDVFISYCEQDQAWVLEELVPALERPLPVGAGLRLCLPERDFGVGQDKMDATAASMESSRATLCVLSHQALGSPWCSLELRIATHNLVAKPGTACLLLLFLEPIDRRQLHSYHRLGRWLQKEDYFDLSQGRVEWDAFCEQLRKRLRKAGRERED</sequence>
<comment type="similarity">
    <text evidence="2">Belongs to the Toll-like receptor family.</text>
</comment>
<keyword evidence="7" id="KW-0677">Repeat</keyword>
<dbReference type="GO" id="GO:0006954">
    <property type="term" value="P:inflammatory response"/>
    <property type="evidence" value="ECO:0007669"/>
    <property type="project" value="UniProtKB-KW"/>
</dbReference>
<dbReference type="PANTHER" id="PTHR24365">
    <property type="entry name" value="TOLL-LIKE RECEPTOR"/>
    <property type="match status" value="1"/>
</dbReference>
<reference evidence="16 17" key="1">
    <citation type="journal article" date="2020" name="Nature">
        <title>Six reference-quality genomes reveal evolution of bat adaptations.</title>
        <authorList>
            <person name="Jebb D."/>
            <person name="Huang Z."/>
            <person name="Pippel M."/>
            <person name="Hughes G.M."/>
            <person name="Lavrichenko K."/>
            <person name="Devanna P."/>
            <person name="Winkler S."/>
            <person name="Jermiin L.S."/>
            <person name="Skirmuntt E.C."/>
            <person name="Katzourakis A."/>
            <person name="Burkitt-Gray L."/>
            <person name="Ray D.A."/>
            <person name="Sullivan K.A.M."/>
            <person name="Roscito J.G."/>
            <person name="Kirilenko B.M."/>
            <person name="Davalos L.M."/>
            <person name="Corthals A.P."/>
            <person name="Power M.L."/>
            <person name="Jones G."/>
            <person name="Ransome R.D."/>
            <person name="Dechmann D.K.N."/>
            <person name="Locatelli A.G."/>
            <person name="Puechmaille S.J."/>
            <person name="Fedrigo O."/>
            <person name="Jarvis E.D."/>
            <person name="Hiller M."/>
            <person name="Vernes S.C."/>
            <person name="Myers E.W."/>
            <person name="Teeling E.C."/>
        </authorList>
    </citation>
    <scope>NUCLEOTIDE SEQUENCE [LARGE SCALE GENOMIC DNA]</scope>
    <source>
        <strain evidence="16">MMyoMyo1</strain>
        <tissue evidence="16">Flight muscle</tissue>
    </source>
</reference>
<keyword evidence="8" id="KW-0391">Immunity</keyword>
<keyword evidence="5 14" id="KW-0812">Transmembrane</keyword>
<dbReference type="InterPro" id="IPR001611">
    <property type="entry name" value="Leu-rich_rpt"/>
</dbReference>
<evidence type="ECO:0000256" key="5">
    <source>
        <dbReference type="ARBA" id="ARBA00022692"/>
    </source>
</evidence>
<dbReference type="FunFam" id="3.80.10.10:FF:000730">
    <property type="entry name" value="Toll-like receptor 11"/>
    <property type="match status" value="1"/>
</dbReference>
<evidence type="ECO:0000256" key="9">
    <source>
        <dbReference type="ARBA" id="ARBA00022989"/>
    </source>
</evidence>
<evidence type="ECO:0000256" key="8">
    <source>
        <dbReference type="ARBA" id="ARBA00022859"/>
    </source>
</evidence>
<dbReference type="Gene3D" id="3.80.10.10">
    <property type="entry name" value="Ribonuclease Inhibitor"/>
    <property type="match status" value="4"/>
</dbReference>
<dbReference type="Gene3D" id="3.40.50.10140">
    <property type="entry name" value="Toll/interleukin-1 receptor homology (TIR) domain"/>
    <property type="match status" value="1"/>
</dbReference>
<dbReference type="GO" id="GO:0005886">
    <property type="term" value="C:plasma membrane"/>
    <property type="evidence" value="ECO:0007669"/>
    <property type="project" value="TreeGrafter"/>
</dbReference>
<dbReference type="GO" id="GO:0038023">
    <property type="term" value="F:signaling receptor activity"/>
    <property type="evidence" value="ECO:0007669"/>
    <property type="project" value="TreeGrafter"/>
</dbReference>
<evidence type="ECO:0000256" key="12">
    <source>
        <dbReference type="ARBA" id="ARBA00023180"/>
    </source>
</evidence>
<dbReference type="FunFam" id="3.40.50.10140:FF:000001">
    <property type="entry name" value="Toll-like receptor 2"/>
    <property type="match status" value="1"/>
</dbReference>
<dbReference type="Pfam" id="PF13855">
    <property type="entry name" value="LRR_8"/>
    <property type="match status" value="2"/>
</dbReference>
<comment type="caution">
    <text evidence="16">The sequence shown here is derived from an EMBL/GenBank/DDBJ whole genome shotgun (WGS) entry which is preliminary data.</text>
</comment>
<keyword evidence="6" id="KW-0732">Signal</keyword>
<evidence type="ECO:0000256" key="3">
    <source>
        <dbReference type="ARBA" id="ARBA00022588"/>
    </source>
</evidence>
<evidence type="ECO:0000256" key="10">
    <source>
        <dbReference type="ARBA" id="ARBA00023136"/>
    </source>
</evidence>
<dbReference type="InterPro" id="IPR035897">
    <property type="entry name" value="Toll_tir_struct_dom_sf"/>
</dbReference>
<dbReference type="SUPFAM" id="SSF52200">
    <property type="entry name" value="Toll/Interleukin receptor TIR domain"/>
    <property type="match status" value="1"/>
</dbReference>
<keyword evidence="3" id="KW-0399">Innate immunity</keyword>
<keyword evidence="9 14" id="KW-1133">Transmembrane helix</keyword>
<dbReference type="Proteomes" id="UP000527355">
    <property type="component" value="Unassembled WGS sequence"/>
</dbReference>
<evidence type="ECO:0000256" key="11">
    <source>
        <dbReference type="ARBA" id="ARBA00023170"/>
    </source>
</evidence>
<gene>
    <name evidence="16" type="ORF">mMyoMyo1_019163</name>
</gene>